<evidence type="ECO:0008006" key="4">
    <source>
        <dbReference type="Google" id="ProtNLM"/>
    </source>
</evidence>
<feature type="transmembrane region" description="Helical" evidence="1">
    <location>
        <begin position="306"/>
        <end position="323"/>
    </location>
</feature>
<organism evidence="2 3">
    <name type="scientific">Frigoriglobus tundricola</name>
    <dbReference type="NCBI Taxonomy" id="2774151"/>
    <lineage>
        <taxon>Bacteria</taxon>
        <taxon>Pseudomonadati</taxon>
        <taxon>Planctomycetota</taxon>
        <taxon>Planctomycetia</taxon>
        <taxon>Gemmatales</taxon>
        <taxon>Gemmataceae</taxon>
        <taxon>Frigoriglobus</taxon>
    </lineage>
</organism>
<evidence type="ECO:0000256" key="1">
    <source>
        <dbReference type="SAM" id="Phobius"/>
    </source>
</evidence>
<keyword evidence="3" id="KW-1185">Reference proteome</keyword>
<accession>A0A6M5YU47</accession>
<reference evidence="3" key="1">
    <citation type="submission" date="2020-05" db="EMBL/GenBank/DDBJ databases">
        <title>Frigoriglobus tundricola gen. nov., sp. nov., a psychrotolerant cellulolytic planctomycete of the family Gemmataceae with two divergent copies of 16S rRNA gene.</title>
        <authorList>
            <person name="Kulichevskaya I.S."/>
            <person name="Ivanova A.A."/>
            <person name="Naumoff D.G."/>
            <person name="Beletsky A.V."/>
            <person name="Rijpstra W.I.C."/>
            <person name="Sinninghe Damste J.S."/>
            <person name="Mardanov A.V."/>
            <person name="Ravin N.V."/>
            <person name="Dedysh S.N."/>
        </authorList>
    </citation>
    <scope>NUCLEOTIDE SEQUENCE [LARGE SCALE GENOMIC DNA]</scope>
    <source>
        <strain evidence="3">PL17</strain>
    </source>
</reference>
<keyword evidence="1" id="KW-0812">Transmembrane</keyword>
<name>A0A6M5YU47_9BACT</name>
<dbReference type="RefSeq" id="WP_171472921.1">
    <property type="nucleotide sequence ID" value="NZ_CP053452.2"/>
</dbReference>
<gene>
    <name evidence="2" type="ORF">FTUN_5153</name>
</gene>
<feature type="transmembrane region" description="Helical" evidence="1">
    <location>
        <begin position="217"/>
        <end position="237"/>
    </location>
</feature>
<dbReference type="EMBL" id="CP053452">
    <property type="protein sequence ID" value="QJW97578.1"/>
    <property type="molecule type" value="Genomic_DNA"/>
</dbReference>
<feature type="transmembrane region" description="Helical" evidence="1">
    <location>
        <begin position="181"/>
        <end position="205"/>
    </location>
</feature>
<keyword evidence="1" id="KW-0472">Membrane</keyword>
<protein>
    <recommendedName>
        <fullName evidence="4">Glycosyltransferase RgtA/B/C/D-like domain-containing protein</fullName>
    </recommendedName>
</protein>
<proteinExistence type="predicted"/>
<evidence type="ECO:0000313" key="2">
    <source>
        <dbReference type="EMBL" id="QJW97578.1"/>
    </source>
</evidence>
<sequence>MAVRTFPQLALWRRIHSPVRADVRVSLRSVGVAFVFIGLALRTGWYAADLCVWWDEAWLILNVLGKSFGGLTGPLDNNQAAPPAFLWAVKACVVLFGDGTHALRLVPSLASCAALVLVAAVGGGYPRPAAWVAAVLLAGSSKMLAHGAEVKPYTLDACVAAALAVWFCRSADRPLTARLRAAVGLCPLAVVLVYPGCFLAGGVWLGLAVSARRRTDVLLLGLAGTATLAAFALVLAGPGGAQQTPLLRAYWQAGFPDWSRPHAVPGWLLSNTAGIFRYCLYPLGTAFLPLAAIGFASLWRSGRRDVAVFMAGPLALALVAGLFGKYPFSGSRLHFYAAPGLALLVAAGVVPVWDWFGTLAPRRAVCARAALALVVGWGTIEGAVFPLHDAARADVRGAVAFVKTRPAGCSVVVCDHMFLYYLRHESGVALWSETPTLPPGPVWVVDMTAPEASHTGSPLLARDPGRIVDTQPFGPAVVIRLAPLAGGAE</sequence>
<feature type="transmembrane region" description="Helical" evidence="1">
    <location>
        <begin position="335"/>
        <end position="353"/>
    </location>
</feature>
<keyword evidence="1" id="KW-1133">Transmembrane helix</keyword>
<dbReference type="AlphaFoldDB" id="A0A6M5YU47"/>
<evidence type="ECO:0000313" key="3">
    <source>
        <dbReference type="Proteomes" id="UP000503447"/>
    </source>
</evidence>
<dbReference type="Proteomes" id="UP000503447">
    <property type="component" value="Chromosome"/>
</dbReference>
<dbReference type="KEGG" id="ftj:FTUN_5153"/>
<feature type="transmembrane region" description="Helical" evidence="1">
    <location>
        <begin position="275"/>
        <end position="299"/>
    </location>
</feature>